<name>A0A497JH20_9ARCH</name>
<proteinExistence type="predicted"/>
<dbReference type="SUPFAM" id="SSF88723">
    <property type="entry name" value="PIN domain-like"/>
    <property type="match status" value="1"/>
</dbReference>
<protein>
    <recommendedName>
        <fullName evidence="1">VapC9 PIN-like domain-containing protein</fullName>
    </recommendedName>
</protein>
<evidence type="ECO:0000259" key="1">
    <source>
        <dbReference type="Pfam" id="PF18477"/>
    </source>
</evidence>
<comment type="caution">
    <text evidence="2">The sequence shown here is derived from an EMBL/GenBank/DDBJ whole genome shotgun (WGS) entry which is preliminary data.</text>
</comment>
<evidence type="ECO:0000313" key="2">
    <source>
        <dbReference type="EMBL" id="RLG70433.1"/>
    </source>
</evidence>
<dbReference type="EMBL" id="QMWO01000003">
    <property type="protein sequence ID" value="RLG70433.1"/>
    <property type="molecule type" value="Genomic_DNA"/>
</dbReference>
<dbReference type="Pfam" id="PF18477">
    <property type="entry name" value="PIN_9"/>
    <property type="match status" value="1"/>
</dbReference>
<dbReference type="InterPro" id="IPR041120">
    <property type="entry name" value="PIN_9"/>
</dbReference>
<accession>A0A497JH20</accession>
<feature type="domain" description="VapC9 PIN-like" evidence="1">
    <location>
        <begin position="7"/>
        <end position="120"/>
    </location>
</feature>
<dbReference type="AlphaFoldDB" id="A0A497JH20"/>
<gene>
    <name evidence="2" type="ORF">DRO07_00185</name>
</gene>
<dbReference type="Gene3D" id="3.40.50.1010">
    <property type="entry name" value="5'-nuclease"/>
    <property type="match status" value="1"/>
</dbReference>
<reference evidence="2 3" key="1">
    <citation type="submission" date="2018-06" db="EMBL/GenBank/DDBJ databases">
        <title>Extensive metabolic versatility and redundancy in microbially diverse, dynamic hydrothermal sediments.</title>
        <authorList>
            <person name="Dombrowski N."/>
            <person name="Teske A."/>
            <person name="Baker B.J."/>
        </authorList>
    </citation>
    <scope>NUCLEOTIDE SEQUENCE [LARGE SCALE GENOMIC DNA]</scope>
    <source>
        <strain evidence="2">B9_G13</strain>
    </source>
</reference>
<dbReference type="InterPro" id="IPR029060">
    <property type="entry name" value="PIN-like_dom_sf"/>
</dbReference>
<evidence type="ECO:0000313" key="3">
    <source>
        <dbReference type="Proteomes" id="UP000277633"/>
    </source>
</evidence>
<dbReference type="Proteomes" id="UP000277633">
    <property type="component" value="Unassembled WGS sequence"/>
</dbReference>
<sequence>MARLYKVALDTNMLLYITSHKIDVFAEIRKNFGNVIFIVPQSVRNELERLRKVNANRAKQVNIAEQLMKKNQVKIIKLSNDADNDLLELAKQGTIVATNDKELKKRIKDFGGRVIYLRKKKLIEVM</sequence>
<dbReference type="CDD" id="cd09879">
    <property type="entry name" value="PIN_VapC_AF0591-like"/>
    <property type="match status" value="1"/>
</dbReference>
<organism evidence="2 3">
    <name type="scientific">Candidatus Iainarchaeum sp</name>
    <dbReference type="NCBI Taxonomy" id="3101447"/>
    <lineage>
        <taxon>Archaea</taxon>
        <taxon>Candidatus Iainarchaeota</taxon>
        <taxon>Candidatus Iainarchaeia</taxon>
        <taxon>Candidatus Iainarchaeales</taxon>
        <taxon>Candidatus Iainarchaeaceae</taxon>
        <taxon>Candidatus Iainarchaeum</taxon>
    </lineage>
</organism>